<feature type="region of interest" description="Disordered" evidence="3">
    <location>
        <begin position="1"/>
        <end position="22"/>
    </location>
</feature>
<dbReference type="OrthoDB" id="288590at2759"/>
<evidence type="ECO:0000256" key="1">
    <source>
        <dbReference type="ARBA" id="ARBA00008056"/>
    </source>
</evidence>
<dbReference type="PROSITE" id="PS51471">
    <property type="entry name" value="FE2OG_OXY"/>
    <property type="match status" value="1"/>
</dbReference>
<keyword evidence="2" id="KW-0408">Iron</keyword>
<dbReference type="EMBL" id="JFBX01000393">
    <property type="protein sequence ID" value="KXH39602.1"/>
    <property type="molecule type" value="Genomic_DNA"/>
</dbReference>
<dbReference type="InterPro" id="IPR044861">
    <property type="entry name" value="IPNS-like_FE2OG_OXY"/>
</dbReference>
<sequence>MSQPPPSMSPEEPTSTDDAQLPQVKLVGLIKGDPETRRALLAACEKNGFFYLDIVGGDDQFLQTWDKLLEVMAGYFHQPQEVKMLDDRQSDTHGYEPMATSAGAAPGLPDYYESLKVSRDELRQNSPKIASIVKIQRAIFEAYVASAHTVVSTVLRELSLALGDQYPLAEAHSDDRPSRSTLSVFRYPKQDEDVELSGLGHNKHTDLGTLTLLLCRQWGLQVLTEDKGWQFVAPRPGCAVVNVGDSLRFLSGLRLRSVVHRVVPRNAAYRQDEDRYSVAYFLRPADDVTYRDVNGRTVSAWAWHNDKFDMFRQPHDIQESNAVATGGMERADTLIF</sequence>
<name>A0A135SUK9_9PEZI</name>
<dbReference type="InterPro" id="IPR050231">
    <property type="entry name" value="Iron_ascorbate_oxido_reductase"/>
</dbReference>
<comment type="similarity">
    <text evidence="1 2">Belongs to the iron/ascorbate-dependent oxidoreductase family.</text>
</comment>
<evidence type="ECO:0000256" key="3">
    <source>
        <dbReference type="SAM" id="MobiDB-lite"/>
    </source>
</evidence>
<keyword evidence="2" id="KW-0479">Metal-binding</keyword>
<dbReference type="PANTHER" id="PTHR47990">
    <property type="entry name" value="2-OXOGLUTARATE (2OG) AND FE(II)-DEPENDENT OXYGENASE SUPERFAMILY PROTEIN-RELATED"/>
    <property type="match status" value="1"/>
</dbReference>
<dbReference type="Proteomes" id="UP000070328">
    <property type="component" value="Unassembled WGS sequence"/>
</dbReference>
<gene>
    <name evidence="5" type="ORF">CSIM01_06657</name>
</gene>
<dbReference type="GO" id="GO:0046872">
    <property type="term" value="F:metal ion binding"/>
    <property type="evidence" value="ECO:0007669"/>
    <property type="project" value="UniProtKB-KW"/>
</dbReference>
<dbReference type="GO" id="GO:0016491">
    <property type="term" value="F:oxidoreductase activity"/>
    <property type="evidence" value="ECO:0007669"/>
    <property type="project" value="UniProtKB-KW"/>
</dbReference>
<accession>A0A135SUK9</accession>
<keyword evidence="2" id="KW-0560">Oxidoreductase</keyword>
<dbReference type="Pfam" id="PF14226">
    <property type="entry name" value="DIOX_N"/>
    <property type="match status" value="1"/>
</dbReference>
<dbReference type="GO" id="GO:0044283">
    <property type="term" value="P:small molecule biosynthetic process"/>
    <property type="evidence" value="ECO:0007669"/>
    <property type="project" value="UniProtKB-ARBA"/>
</dbReference>
<dbReference type="InterPro" id="IPR026992">
    <property type="entry name" value="DIOX_N"/>
</dbReference>
<reference evidence="5 6" key="1">
    <citation type="submission" date="2014-02" db="EMBL/GenBank/DDBJ databases">
        <title>The genome sequence of Colletotrichum simmondsii CBS122122.</title>
        <authorList>
            <person name="Baroncelli R."/>
            <person name="Thon M.R."/>
        </authorList>
    </citation>
    <scope>NUCLEOTIDE SEQUENCE [LARGE SCALE GENOMIC DNA]</scope>
    <source>
        <strain evidence="5 6">CBS122122</strain>
    </source>
</reference>
<dbReference type="InterPro" id="IPR005123">
    <property type="entry name" value="Oxoglu/Fe-dep_dioxygenase_dom"/>
</dbReference>
<dbReference type="Pfam" id="PF03171">
    <property type="entry name" value="2OG-FeII_Oxy"/>
    <property type="match status" value="1"/>
</dbReference>
<dbReference type="InterPro" id="IPR027443">
    <property type="entry name" value="IPNS-like_sf"/>
</dbReference>
<proteinExistence type="inferred from homology"/>
<keyword evidence="6" id="KW-1185">Reference proteome</keyword>
<feature type="domain" description="Fe2OG dioxygenase" evidence="4">
    <location>
        <begin position="177"/>
        <end position="284"/>
    </location>
</feature>
<dbReference type="SUPFAM" id="SSF51197">
    <property type="entry name" value="Clavaminate synthase-like"/>
    <property type="match status" value="1"/>
</dbReference>
<evidence type="ECO:0000313" key="6">
    <source>
        <dbReference type="Proteomes" id="UP000070328"/>
    </source>
</evidence>
<comment type="caution">
    <text evidence="5">The sequence shown here is derived from an EMBL/GenBank/DDBJ whole genome shotgun (WGS) entry which is preliminary data.</text>
</comment>
<dbReference type="AlphaFoldDB" id="A0A135SUK9"/>
<evidence type="ECO:0000259" key="4">
    <source>
        <dbReference type="PROSITE" id="PS51471"/>
    </source>
</evidence>
<dbReference type="Gene3D" id="2.60.120.330">
    <property type="entry name" value="B-lactam Antibiotic, Isopenicillin N Synthase, Chain"/>
    <property type="match status" value="1"/>
</dbReference>
<organism evidence="5 6">
    <name type="scientific">Colletotrichum simmondsii</name>
    <dbReference type="NCBI Taxonomy" id="703756"/>
    <lineage>
        <taxon>Eukaryota</taxon>
        <taxon>Fungi</taxon>
        <taxon>Dikarya</taxon>
        <taxon>Ascomycota</taxon>
        <taxon>Pezizomycotina</taxon>
        <taxon>Sordariomycetes</taxon>
        <taxon>Hypocreomycetidae</taxon>
        <taxon>Glomerellales</taxon>
        <taxon>Glomerellaceae</taxon>
        <taxon>Colletotrichum</taxon>
        <taxon>Colletotrichum acutatum species complex</taxon>
    </lineage>
</organism>
<protein>
    <submittedName>
        <fullName evidence="5">Gibberellin 20-oxidase</fullName>
    </submittedName>
</protein>
<evidence type="ECO:0000313" key="5">
    <source>
        <dbReference type="EMBL" id="KXH39602.1"/>
    </source>
</evidence>
<evidence type="ECO:0000256" key="2">
    <source>
        <dbReference type="RuleBase" id="RU003682"/>
    </source>
</evidence>